<dbReference type="Gene3D" id="3.40.50.150">
    <property type="entry name" value="Vaccinia Virus protein VP39"/>
    <property type="match status" value="1"/>
</dbReference>
<evidence type="ECO:0000313" key="3">
    <source>
        <dbReference type="Proteomes" id="UP001642464"/>
    </source>
</evidence>
<dbReference type="InterPro" id="IPR013216">
    <property type="entry name" value="Methyltransf_11"/>
</dbReference>
<proteinExistence type="predicted"/>
<evidence type="ECO:0000259" key="1">
    <source>
        <dbReference type="Pfam" id="PF08241"/>
    </source>
</evidence>
<keyword evidence="3" id="KW-1185">Reference proteome</keyword>
<dbReference type="Proteomes" id="UP001642464">
    <property type="component" value="Unassembled WGS sequence"/>
</dbReference>
<accession>A0ABP0QBA9</accession>
<reference evidence="2 3" key="1">
    <citation type="submission" date="2024-02" db="EMBL/GenBank/DDBJ databases">
        <authorList>
            <person name="Chen Y."/>
            <person name="Shah S."/>
            <person name="Dougan E. K."/>
            <person name="Thang M."/>
            <person name="Chan C."/>
        </authorList>
    </citation>
    <scope>NUCLEOTIDE SEQUENCE [LARGE SCALE GENOMIC DNA]</scope>
</reference>
<protein>
    <submittedName>
        <fullName evidence="2">Neuroglobin-2</fullName>
    </submittedName>
</protein>
<gene>
    <name evidence="2" type="ORF">SCF082_LOCUS40379</name>
</gene>
<sequence length="239" mass="27039">MAHSLEKFSYPARWPYTEQDFFRLDRSDDAEFYAEPRFVKHLDENTLKALTDFYSVVFPDRPFTALDICSSWISHYPQQPKPTRLAITGMNAEELKSNVSASDWTVQDLNLDPRLPYKDAEHLGRARGLLPSWNRCPEQSMKIFTGLLGFDVVTNVVSVDYLTKPLQVFQEVGRVLRPGGLAIVAFSNRCFLSKLVSIWSVGDPDDRAEVAANYFHFAGGFKDAEAVELLLQIFSSCAG</sequence>
<feature type="domain" description="Methyltransferase type 11" evidence="1">
    <location>
        <begin position="150"/>
        <end position="183"/>
    </location>
</feature>
<evidence type="ECO:0000313" key="2">
    <source>
        <dbReference type="EMBL" id="CAK9085234.1"/>
    </source>
</evidence>
<comment type="caution">
    <text evidence="2">The sequence shown here is derived from an EMBL/GenBank/DDBJ whole genome shotgun (WGS) entry which is preliminary data.</text>
</comment>
<dbReference type="Pfam" id="PF08241">
    <property type="entry name" value="Methyltransf_11"/>
    <property type="match status" value="1"/>
</dbReference>
<dbReference type="EMBL" id="CAXAMM010039263">
    <property type="protein sequence ID" value="CAK9085234.1"/>
    <property type="molecule type" value="Genomic_DNA"/>
</dbReference>
<organism evidence="2 3">
    <name type="scientific">Durusdinium trenchii</name>
    <dbReference type="NCBI Taxonomy" id="1381693"/>
    <lineage>
        <taxon>Eukaryota</taxon>
        <taxon>Sar</taxon>
        <taxon>Alveolata</taxon>
        <taxon>Dinophyceae</taxon>
        <taxon>Suessiales</taxon>
        <taxon>Symbiodiniaceae</taxon>
        <taxon>Durusdinium</taxon>
    </lineage>
</organism>
<dbReference type="PANTHER" id="PTHR43036">
    <property type="entry name" value="OSJNBB0011N17.9 PROTEIN"/>
    <property type="match status" value="1"/>
</dbReference>
<name>A0ABP0QBA9_9DINO</name>
<dbReference type="SUPFAM" id="SSF53335">
    <property type="entry name" value="S-adenosyl-L-methionine-dependent methyltransferases"/>
    <property type="match status" value="1"/>
</dbReference>
<dbReference type="InterPro" id="IPR029063">
    <property type="entry name" value="SAM-dependent_MTases_sf"/>
</dbReference>
<dbReference type="PANTHER" id="PTHR43036:SF1">
    <property type="entry name" value="S-ADENOSYL-L-METHIONINE-DEPENDENT METHYLTRANSFERASES SUPERFAMILY PROTEIN"/>
    <property type="match status" value="1"/>
</dbReference>